<evidence type="ECO:0000256" key="1">
    <source>
        <dbReference type="ARBA" id="ARBA00001974"/>
    </source>
</evidence>
<evidence type="ECO:0000259" key="5">
    <source>
        <dbReference type="Pfam" id="PF00441"/>
    </source>
</evidence>
<dbReference type="SUPFAM" id="SSF56645">
    <property type="entry name" value="Acyl-CoA dehydrogenase NM domain-like"/>
    <property type="match status" value="1"/>
</dbReference>
<evidence type="ECO:0000313" key="8">
    <source>
        <dbReference type="Proteomes" id="UP000184096"/>
    </source>
</evidence>
<dbReference type="InterPro" id="IPR037069">
    <property type="entry name" value="AcylCoA_DH/ox_N_sf"/>
</dbReference>
<dbReference type="GO" id="GO:0003995">
    <property type="term" value="F:acyl-CoA dehydrogenase activity"/>
    <property type="evidence" value="ECO:0007669"/>
    <property type="project" value="TreeGrafter"/>
</dbReference>
<sequence length="407" mass="43439">MNVQQASFRDLGAENTGEQFIDRSSFPKRIAATAAAAAADAEDVDRGARFPQKAIDTARTERLLGVQIPKAFGGDGASIFDITDMCYALGRACSSTAMIFAMHQTKIACLVRHGTGSAWHEALMRRVASEQMLLASSTTEGQNGGNIRYSSAAVERAGAEISLVRNATVISYGAQADGIVTIARRDDDAAGSDQVLLAITKDDYSLTKSVEWETLGMRGTCSAGFELKFKGNSDQIFPEGYDKIHAQTMTPVAHLCWSSAWAGIAAASVERAQAFIRKAARGAGGQMPPGAAHFNAARMTLAKLRAIITANLDAYAAHEHDERALSSIDFQSSINLLKVEASELAVETVMSAMRACGLAGYRNDGDFSVGRLLRDVLSSPIMINNDRILSNIATTSLMSSVPTSLRD</sequence>
<dbReference type="PANTHER" id="PTHR43884">
    <property type="entry name" value="ACYL-COA DEHYDROGENASE"/>
    <property type="match status" value="1"/>
</dbReference>
<dbReference type="InterPro" id="IPR036250">
    <property type="entry name" value="AcylCo_DH-like_C"/>
</dbReference>
<feature type="domain" description="Acyl-CoA dehydrogenase/oxidase C-terminal" evidence="5">
    <location>
        <begin position="258"/>
        <end position="382"/>
    </location>
</feature>
<dbReference type="InterPro" id="IPR009075">
    <property type="entry name" value="AcylCo_DH/oxidase_C"/>
</dbReference>
<proteinExistence type="inferred from homology"/>
<evidence type="ECO:0000313" key="7">
    <source>
        <dbReference type="EMBL" id="SHN72859.1"/>
    </source>
</evidence>
<reference evidence="8" key="1">
    <citation type="submission" date="2016-11" db="EMBL/GenBank/DDBJ databases">
        <authorList>
            <person name="Varghese N."/>
            <person name="Submissions S."/>
        </authorList>
    </citation>
    <scope>NUCLEOTIDE SEQUENCE [LARGE SCALE GENOMIC DNA]</scope>
    <source>
        <strain evidence="8">GAS401</strain>
    </source>
</reference>
<organism evidence="7 8">
    <name type="scientific">Bradyrhizobium erythrophlei</name>
    <dbReference type="NCBI Taxonomy" id="1437360"/>
    <lineage>
        <taxon>Bacteria</taxon>
        <taxon>Pseudomonadati</taxon>
        <taxon>Pseudomonadota</taxon>
        <taxon>Alphaproteobacteria</taxon>
        <taxon>Hyphomicrobiales</taxon>
        <taxon>Nitrobacteraceae</taxon>
        <taxon>Bradyrhizobium</taxon>
    </lineage>
</organism>
<dbReference type="Proteomes" id="UP000184096">
    <property type="component" value="Chromosome I"/>
</dbReference>
<protein>
    <submittedName>
        <fullName evidence="7">Acyl-CoA dehydrogenase</fullName>
    </submittedName>
</protein>
<dbReference type="Pfam" id="PF00441">
    <property type="entry name" value="Acyl-CoA_dh_1"/>
    <property type="match status" value="1"/>
</dbReference>
<dbReference type="InterPro" id="IPR009100">
    <property type="entry name" value="AcylCoA_DH/oxidase_NM_dom_sf"/>
</dbReference>
<comment type="similarity">
    <text evidence="2">Belongs to the acyl-CoA dehydrogenase family.</text>
</comment>
<dbReference type="OrthoDB" id="2986495at2"/>
<accession>A0A1M7TQ48</accession>
<evidence type="ECO:0000256" key="3">
    <source>
        <dbReference type="ARBA" id="ARBA00022630"/>
    </source>
</evidence>
<keyword evidence="3" id="KW-0285">Flavoprotein</keyword>
<keyword evidence="4" id="KW-0274">FAD</keyword>
<dbReference type="Gene3D" id="1.20.140.10">
    <property type="entry name" value="Butyryl-CoA Dehydrogenase, subunit A, domain 3"/>
    <property type="match status" value="1"/>
</dbReference>
<dbReference type="AlphaFoldDB" id="A0A1M7TQ48"/>
<dbReference type="SUPFAM" id="SSF47203">
    <property type="entry name" value="Acyl-CoA dehydrogenase C-terminal domain-like"/>
    <property type="match status" value="1"/>
</dbReference>
<name>A0A1M7TQ48_9BRAD</name>
<dbReference type="GO" id="GO:0050660">
    <property type="term" value="F:flavin adenine dinucleotide binding"/>
    <property type="evidence" value="ECO:0007669"/>
    <property type="project" value="InterPro"/>
</dbReference>
<dbReference type="FunFam" id="1.10.540.10:FF:000032">
    <property type="entry name" value="Acyl-CoA dehydrogenase fadE16"/>
    <property type="match status" value="1"/>
</dbReference>
<comment type="cofactor">
    <cofactor evidence="1">
        <name>FAD</name>
        <dbReference type="ChEBI" id="CHEBI:57692"/>
    </cofactor>
</comment>
<feature type="domain" description="Acyl-CoA dehydrogenase/oxidase N-terminal" evidence="6">
    <location>
        <begin position="36"/>
        <end position="116"/>
    </location>
</feature>
<dbReference type="Gene3D" id="1.10.540.10">
    <property type="entry name" value="Acyl-CoA dehydrogenase/oxidase, N-terminal domain"/>
    <property type="match status" value="1"/>
</dbReference>
<evidence type="ECO:0000256" key="4">
    <source>
        <dbReference type="ARBA" id="ARBA00022827"/>
    </source>
</evidence>
<evidence type="ECO:0000259" key="6">
    <source>
        <dbReference type="Pfam" id="PF02771"/>
    </source>
</evidence>
<dbReference type="EMBL" id="LT670849">
    <property type="protein sequence ID" value="SHN72859.1"/>
    <property type="molecule type" value="Genomic_DNA"/>
</dbReference>
<keyword evidence="8" id="KW-1185">Reference proteome</keyword>
<evidence type="ECO:0000256" key="2">
    <source>
        <dbReference type="ARBA" id="ARBA00009347"/>
    </source>
</evidence>
<dbReference type="PANTHER" id="PTHR43884:SF12">
    <property type="entry name" value="ISOVALERYL-COA DEHYDROGENASE, MITOCHONDRIAL-RELATED"/>
    <property type="match status" value="1"/>
</dbReference>
<dbReference type="RefSeq" id="WP_072818021.1">
    <property type="nucleotide sequence ID" value="NZ_LT670849.1"/>
</dbReference>
<dbReference type="Pfam" id="PF02771">
    <property type="entry name" value="Acyl-CoA_dh_N"/>
    <property type="match status" value="1"/>
</dbReference>
<dbReference type="InterPro" id="IPR013786">
    <property type="entry name" value="AcylCoA_DH/ox_N"/>
</dbReference>
<gene>
    <name evidence="7" type="ORF">SAMN05444170_2347</name>
</gene>